<dbReference type="PANTHER" id="PTHR38695">
    <property type="entry name" value="AMINO ACID PERMEASE_ SLC12A DOMAIN-CONTAINING PROTEIN"/>
    <property type="match status" value="1"/>
</dbReference>
<gene>
    <name evidence="3" type="ORF">T190607A01A_10501</name>
</gene>
<feature type="domain" description="Luciferase" evidence="2">
    <location>
        <begin position="114"/>
        <end position="181"/>
    </location>
</feature>
<dbReference type="InterPro" id="IPR040841">
    <property type="entry name" value="Luciferase_dom"/>
</dbReference>
<dbReference type="PANTHER" id="PTHR38695:SF1">
    <property type="entry name" value="AMINO ACID PERMEASE_ SLC12A DOMAIN-CONTAINING PROTEIN"/>
    <property type="match status" value="1"/>
</dbReference>
<evidence type="ECO:0000313" key="4">
    <source>
        <dbReference type="Proteomes" id="UP001497416"/>
    </source>
</evidence>
<reference evidence="3 4" key="1">
    <citation type="submission" date="2024-05" db="EMBL/GenBank/DDBJ databases">
        <authorList>
            <person name="Duchaud E."/>
        </authorList>
    </citation>
    <scope>NUCLEOTIDE SEQUENCE [LARGE SCALE GENOMIC DNA]</scope>
    <source>
        <strain evidence="3">Ena-SAMPLE-TAB-13-05-2024-13:56:06:370-140302</strain>
    </source>
</reference>
<dbReference type="EMBL" id="CAXIXY010000003">
    <property type="protein sequence ID" value="CAL2077255.1"/>
    <property type="molecule type" value="Genomic_DNA"/>
</dbReference>
<evidence type="ECO:0000256" key="1">
    <source>
        <dbReference type="SAM" id="MobiDB-lite"/>
    </source>
</evidence>
<dbReference type="Proteomes" id="UP001497416">
    <property type="component" value="Unassembled WGS sequence"/>
</dbReference>
<sequence length="196" mass="22679">MIVKSLFRLQLFILFFLTSFNFLSKSLKVNEMDNLTLKNLPEREGERPKTTNTNPHTQLDQQPVNIQYVEQLKDWAFNLGNIEKRASLISVPGAEAMFMEQEHACEKCNAFMIGNEFAHFHPRPDYSMHLGLTQKDATVFISKGWGEWHPLIKKGFLPPNIIMLYAPRNESELEVSKLILKRSYDYAKGNLTETNN</sequence>
<feature type="compositionally biased region" description="Basic and acidic residues" evidence="1">
    <location>
        <begin position="40"/>
        <end position="49"/>
    </location>
</feature>
<evidence type="ECO:0000313" key="3">
    <source>
        <dbReference type="EMBL" id="CAL2077255.1"/>
    </source>
</evidence>
<accession>A0ABM9NSG4</accession>
<feature type="compositionally biased region" description="Polar residues" evidence="1">
    <location>
        <begin position="50"/>
        <end position="59"/>
    </location>
</feature>
<feature type="region of interest" description="Disordered" evidence="1">
    <location>
        <begin position="39"/>
        <end position="59"/>
    </location>
</feature>
<organism evidence="3 4">
    <name type="scientific">Tenacibaculum platacis</name>
    <dbReference type="NCBI Taxonomy" id="3137852"/>
    <lineage>
        <taxon>Bacteria</taxon>
        <taxon>Pseudomonadati</taxon>
        <taxon>Bacteroidota</taxon>
        <taxon>Flavobacteriia</taxon>
        <taxon>Flavobacteriales</taxon>
        <taxon>Flavobacteriaceae</taxon>
        <taxon>Tenacibaculum</taxon>
    </lineage>
</organism>
<evidence type="ECO:0000259" key="2">
    <source>
        <dbReference type="Pfam" id="PF17648"/>
    </source>
</evidence>
<dbReference type="Pfam" id="PF17648">
    <property type="entry name" value="Luciferase"/>
    <property type="match status" value="1"/>
</dbReference>
<proteinExistence type="predicted"/>
<name>A0ABM9NSG4_9FLAO</name>
<keyword evidence="4" id="KW-1185">Reference proteome</keyword>
<comment type="caution">
    <text evidence="3">The sequence shown here is derived from an EMBL/GenBank/DDBJ whole genome shotgun (WGS) entry which is preliminary data.</text>
</comment>
<protein>
    <recommendedName>
        <fullName evidence="2">Luciferase domain-containing protein</fullName>
    </recommendedName>
</protein>
<dbReference type="InterPro" id="IPR048273">
    <property type="entry name" value="Luciferase"/>
</dbReference>